<keyword evidence="1" id="KW-0694">RNA-binding</keyword>
<accession>A0AAD3RWC9</accession>
<dbReference type="CDD" id="cd11717">
    <property type="entry name" value="THUMP_THUMPD1_like"/>
    <property type="match status" value="1"/>
</dbReference>
<proteinExistence type="predicted"/>
<evidence type="ECO:0000259" key="3">
    <source>
        <dbReference type="PROSITE" id="PS51165"/>
    </source>
</evidence>
<feature type="domain" description="THUMP" evidence="3">
    <location>
        <begin position="250"/>
        <end position="356"/>
    </location>
</feature>
<gene>
    <name evidence="4" type="ORF">Nepgr_001856</name>
</gene>
<dbReference type="EMBL" id="BSYO01000001">
    <property type="protein sequence ID" value="GMH00017.1"/>
    <property type="molecule type" value="Genomic_DNA"/>
</dbReference>
<evidence type="ECO:0000313" key="5">
    <source>
        <dbReference type="Proteomes" id="UP001279734"/>
    </source>
</evidence>
<dbReference type="PANTHER" id="PTHR13452">
    <property type="entry name" value="THUMP DOMAIN CONTAINING PROTEIN 1-RELATED"/>
    <property type="match status" value="1"/>
</dbReference>
<dbReference type="SUPFAM" id="SSF143437">
    <property type="entry name" value="THUMP domain-like"/>
    <property type="match status" value="1"/>
</dbReference>
<dbReference type="GO" id="GO:0006400">
    <property type="term" value="P:tRNA modification"/>
    <property type="evidence" value="ECO:0007669"/>
    <property type="project" value="InterPro"/>
</dbReference>
<dbReference type="Proteomes" id="UP001279734">
    <property type="component" value="Unassembled WGS sequence"/>
</dbReference>
<dbReference type="PROSITE" id="PS51165">
    <property type="entry name" value="THUMP"/>
    <property type="match status" value="1"/>
</dbReference>
<dbReference type="PANTHER" id="PTHR13452:SF10">
    <property type="entry name" value="THUMP DOMAIN-CONTAINING PROTEIN 1"/>
    <property type="match status" value="1"/>
</dbReference>
<dbReference type="InterPro" id="IPR040183">
    <property type="entry name" value="THUMPD1-like"/>
</dbReference>
<organism evidence="4 5">
    <name type="scientific">Nepenthes gracilis</name>
    <name type="common">Slender pitcher plant</name>
    <dbReference type="NCBI Taxonomy" id="150966"/>
    <lineage>
        <taxon>Eukaryota</taxon>
        <taxon>Viridiplantae</taxon>
        <taxon>Streptophyta</taxon>
        <taxon>Embryophyta</taxon>
        <taxon>Tracheophyta</taxon>
        <taxon>Spermatophyta</taxon>
        <taxon>Magnoliopsida</taxon>
        <taxon>eudicotyledons</taxon>
        <taxon>Gunneridae</taxon>
        <taxon>Pentapetalae</taxon>
        <taxon>Caryophyllales</taxon>
        <taxon>Nepenthaceae</taxon>
        <taxon>Nepenthes</taxon>
    </lineage>
</organism>
<feature type="compositionally biased region" description="Basic residues" evidence="2">
    <location>
        <begin position="15"/>
        <end position="33"/>
    </location>
</feature>
<name>A0AAD3RWC9_NEPGR</name>
<feature type="compositionally biased region" description="Polar residues" evidence="2">
    <location>
        <begin position="178"/>
        <end position="188"/>
    </location>
</feature>
<dbReference type="AlphaFoldDB" id="A0AAD3RWC9"/>
<dbReference type="GO" id="GO:0003723">
    <property type="term" value="F:RNA binding"/>
    <property type="evidence" value="ECO:0007669"/>
    <property type="project" value="UniProtKB-UniRule"/>
</dbReference>
<dbReference type="InterPro" id="IPR004114">
    <property type="entry name" value="THUMP_dom"/>
</dbReference>
<reference evidence="4" key="1">
    <citation type="submission" date="2023-05" db="EMBL/GenBank/DDBJ databases">
        <title>Nepenthes gracilis genome sequencing.</title>
        <authorList>
            <person name="Fukushima K."/>
        </authorList>
    </citation>
    <scope>NUCLEOTIDE SEQUENCE</scope>
    <source>
        <strain evidence="4">SING2019-196</strain>
    </source>
</reference>
<sequence length="374" mass="41728">MATEIQRDAAAGNDRRKRKQRYLPHNKPSKKKGSTPLKPGMQGFFITCDGGKERQAFHEAINIIDSFFEELIHGKDVNDRMATVPNKLSNKKIKFKYSDSSDSEGDDEDDDKVNRSECLENGDANNGCPGNGKPELPEDDWNHGSQGKETSGDNKEDDIHDRKKTEEISAPPAKRQCRGTNKLGSGNSSHDKTEMSIDKLIDAELEELGDKSKRRFTKLDSGCNGVVLIQMQKRDGEPGPKEIVQLMMESAASTRRQMSRFMLRVLPVEITCYASAEEISRAINPTVARYFPVEAETPVKFAVLYDARANTGIDRMKIIDAVARSVPGPHKVDLKDPAKTIVVQIVKTMCLIGVVDKYKELAKYNLRQLTSPKS</sequence>
<protein>
    <recommendedName>
        <fullName evidence="3">THUMP domain-containing protein</fullName>
    </recommendedName>
</protein>
<dbReference type="FunFam" id="3.30.2300.10:FF:000001">
    <property type="entry name" value="THUMP domain-containing protein 1"/>
    <property type="match status" value="1"/>
</dbReference>
<dbReference type="SMART" id="SM00981">
    <property type="entry name" value="THUMP"/>
    <property type="match status" value="1"/>
</dbReference>
<feature type="region of interest" description="Disordered" evidence="2">
    <location>
        <begin position="97"/>
        <end position="195"/>
    </location>
</feature>
<feature type="compositionally biased region" description="Basic and acidic residues" evidence="2">
    <location>
        <begin position="150"/>
        <end position="167"/>
    </location>
</feature>
<keyword evidence="5" id="KW-1185">Reference proteome</keyword>
<evidence type="ECO:0000313" key="4">
    <source>
        <dbReference type="EMBL" id="GMH00017.1"/>
    </source>
</evidence>
<evidence type="ECO:0000256" key="1">
    <source>
        <dbReference type="PROSITE-ProRule" id="PRU00529"/>
    </source>
</evidence>
<dbReference type="Pfam" id="PF02926">
    <property type="entry name" value="THUMP"/>
    <property type="match status" value="1"/>
</dbReference>
<evidence type="ECO:0000256" key="2">
    <source>
        <dbReference type="SAM" id="MobiDB-lite"/>
    </source>
</evidence>
<feature type="region of interest" description="Disordered" evidence="2">
    <location>
        <begin position="1"/>
        <end position="41"/>
    </location>
</feature>
<dbReference type="Gene3D" id="3.30.2300.10">
    <property type="entry name" value="THUMP superfamily"/>
    <property type="match status" value="1"/>
</dbReference>
<feature type="compositionally biased region" description="Acidic residues" evidence="2">
    <location>
        <begin position="101"/>
        <end position="111"/>
    </location>
</feature>
<comment type="caution">
    <text evidence="4">The sequence shown here is derived from an EMBL/GenBank/DDBJ whole genome shotgun (WGS) entry which is preliminary data.</text>
</comment>